<name>A0A078L080_9GAMM</name>
<feature type="domain" description="FAD-binding PCMH-type" evidence="3">
    <location>
        <begin position="14"/>
        <end position="177"/>
    </location>
</feature>
<keyword evidence="1" id="KW-0285">Flavoprotein</keyword>
<dbReference type="PROSITE" id="PS51387">
    <property type="entry name" value="FAD_PCMH"/>
    <property type="match status" value="1"/>
</dbReference>
<feature type="region of interest" description="Disordered" evidence="2">
    <location>
        <begin position="1"/>
        <end position="22"/>
    </location>
</feature>
<evidence type="ECO:0000256" key="2">
    <source>
        <dbReference type="SAM" id="MobiDB-lite"/>
    </source>
</evidence>
<dbReference type="STRING" id="1034943.BN59_02866"/>
<evidence type="ECO:0000259" key="3">
    <source>
        <dbReference type="PROSITE" id="PS51387"/>
    </source>
</evidence>
<dbReference type="InterPro" id="IPR016169">
    <property type="entry name" value="FAD-bd_PCMH_sub2"/>
</dbReference>
<dbReference type="InterPro" id="IPR016166">
    <property type="entry name" value="FAD-bd_PCMH"/>
</dbReference>
<keyword evidence="1" id="KW-0274">FAD</keyword>
<dbReference type="Gene3D" id="3.30.465.10">
    <property type="match status" value="1"/>
</dbReference>
<dbReference type="InterPro" id="IPR036318">
    <property type="entry name" value="FAD-bd_PCMH-like_sf"/>
</dbReference>
<dbReference type="OrthoDB" id="143770at2"/>
<dbReference type="SUPFAM" id="SSF56176">
    <property type="entry name" value="FAD-binding/transporter-associated domain-like"/>
    <property type="match status" value="1"/>
</dbReference>
<protein>
    <submittedName>
        <fullName evidence="4">Putative decaprenylphosphoryl-beta-D-ribose oxidase</fullName>
    </submittedName>
</protein>
<reference evidence="4 5" key="1">
    <citation type="submission" date="2014-06" db="EMBL/GenBank/DDBJ databases">
        <authorList>
            <person name="Urmite Genomes Urmite Genomes"/>
        </authorList>
    </citation>
    <scope>NUCLEOTIDE SEQUENCE [LARGE SCALE GENOMIC DNA]</scope>
</reference>
<dbReference type="Gene3D" id="3.30.43.10">
    <property type="entry name" value="Uridine Diphospho-n-acetylenolpyruvylglucosamine Reductase, domain 2"/>
    <property type="match status" value="1"/>
</dbReference>
<dbReference type="eggNOG" id="COG0277">
    <property type="taxonomic scope" value="Bacteria"/>
</dbReference>
<evidence type="ECO:0000256" key="1">
    <source>
        <dbReference type="ARBA" id="ARBA00022827"/>
    </source>
</evidence>
<dbReference type="InterPro" id="IPR016170">
    <property type="entry name" value="Cytok_DH_C_sf"/>
</dbReference>
<dbReference type="Proteomes" id="UP000044071">
    <property type="component" value="Unassembled WGS sequence"/>
</dbReference>
<dbReference type="EMBL" id="CCSB01000003">
    <property type="protein sequence ID" value="CDZ78556.1"/>
    <property type="molecule type" value="Genomic_DNA"/>
</dbReference>
<accession>A0A078L080</accession>
<proteinExistence type="predicted"/>
<dbReference type="InterPro" id="IPR006094">
    <property type="entry name" value="Oxid_FAD_bind_N"/>
</dbReference>
<dbReference type="InterPro" id="IPR016167">
    <property type="entry name" value="FAD-bd_PCMH_sub1"/>
</dbReference>
<evidence type="ECO:0000313" key="5">
    <source>
        <dbReference type="Proteomes" id="UP000044071"/>
    </source>
</evidence>
<dbReference type="Gene3D" id="3.40.462.10">
    <property type="entry name" value="FAD-linked oxidases, C-terminal domain"/>
    <property type="match status" value="1"/>
</dbReference>
<organism evidence="4 5">
    <name type="scientific">Legionella massiliensis</name>
    <dbReference type="NCBI Taxonomy" id="1034943"/>
    <lineage>
        <taxon>Bacteria</taxon>
        <taxon>Pseudomonadati</taxon>
        <taxon>Pseudomonadota</taxon>
        <taxon>Gammaproteobacteria</taxon>
        <taxon>Legionellales</taxon>
        <taxon>Legionellaceae</taxon>
        <taxon>Legionella</taxon>
    </lineage>
</organism>
<dbReference type="Pfam" id="PF01565">
    <property type="entry name" value="FAD_binding_4"/>
    <property type="match status" value="1"/>
</dbReference>
<gene>
    <name evidence="4" type="primary">dprE1_3</name>
    <name evidence="4" type="ORF">BN59_02866</name>
</gene>
<dbReference type="AlphaFoldDB" id="A0A078L080"/>
<dbReference type="RefSeq" id="WP_044011684.1">
    <property type="nucleotide sequence ID" value="NZ_CCVW01000003.1"/>
</dbReference>
<keyword evidence="5" id="KW-1185">Reference proteome</keyword>
<sequence>MRSKSKQLSNFSNAKQSTSDCFRPDNEAQMANINLVGALARGNGSSYSDCCLNDQGVIIDTTRLNHLISFDEKTGLLVCQGSVSFADLFLVNPHYIPAVIPGTLKATVAGGIANDVHGKNNHQQGNFGQHLEWIELQLGQQSLFCDRKAHADLFHATIAGLGLTGVIKRVGLRMRKASQFVVTHSEKHDNWETMLERLQYKGCDYDYQVAWLDLLNEPRALLSFANHCEGENKKDSYLHTVPKLPIRLVNAWLMKLFNRFYFKSHPTEERILSLQQFNNPLDTIRHWNRLYGKNGLLQFQALFDKDIALQAIEELLQIIRAHQAIPTLAVLKLFTQPGEGLLSFAQPGFTLAIDFINNEQARKAIRAMNEWITQARGKIYLAKDLLLTSQQFAQQYPNHERFRELLTHYKSNMRSDMSTRLGITL</sequence>
<evidence type="ECO:0000313" key="4">
    <source>
        <dbReference type="EMBL" id="CDZ78556.1"/>
    </source>
</evidence>
<dbReference type="GO" id="GO:0071949">
    <property type="term" value="F:FAD binding"/>
    <property type="evidence" value="ECO:0007669"/>
    <property type="project" value="InterPro"/>
</dbReference>
<feature type="compositionally biased region" description="Polar residues" evidence="2">
    <location>
        <begin position="1"/>
        <end position="20"/>
    </location>
</feature>